<comment type="similarity">
    <text evidence="3">Belongs to the bacterial flagellin family.</text>
</comment>
<accession>A0A7W7KNP9</accession>
<dbReference type="GO" id="GO:0009424">
    <property type="term" value="C:bacterial-type flagellum hook"/>
    <property type="evidence" value="ECO:0007669"/>
    <property type="project" value="InterPro"/>
</dbReference>
<feature type="domain" description="Flagellin N-terminal" evidence="6">
    <location>
        <begin position="5"/>
        <end position="140"/>
    </location>
</feature>
<keyword evidence="7" id="KW-0966">Cell projection</keyword>
<dbReference type="InterPro" id="IPR001029">
    <property type="entry name" value="Flagellin_N"/>
</dbReference>
<evidence type="ECO:0000256" key="5">
    <source>
        <dbReference type="ARBA" id="ARBA00023143"/>
    </source>
</evidence>
<organism evidence="7 8">
    <name type="scientific">Pseudomonas nitroreducens</name>
    <dbReference type="NCBI Taxonomy" id="46680"/>
    <lineage>
        <taxon>Bacteria</taxon>
        <taxon>Pseudomonadati</taxon>
        <taxon>Pseudomonadota</taxon>
        <taxon>Gammaproteobacteria</taxon>
        <taxon>Pseudomonadales</taxon>
        <taxon>Pseudomonadaceae</taxon>
        <taxon>Pseudomonas</taxon>
    </lineage>
</organism>
<dbReference type="InterPro" id="IPR013384">
    <property type="entry name" value="Flagell_FlgL"/>
</dbReference>
<dbReference type="GO" id="GO:0005576">
    <property type="term" value="C:extracellular region"/>
    <property type="evidence" value="ECO:0007669"/>
    <property type="project" value="UniProtKB-SubCell"/>
</dbReference>
<comment type="caution">
    <text evidence="7">The sequence shown here is derived from an EMBL/GenBank/DDBJ whole genome shotgun (WGS) entry which is preliminary data.</text>
</comment>
<dbReference type="NCBIfam" id="NF009361">
    <property type="entry name" value="PRK12717.1"/>
    <property type="match status" value="1"/>
</dbReference>
<evidence type="ECO:0000256" key="4">
    <source>
        <dbReference type="ARBA" id="ARBA00022525"/>
    </source>
</evidence>
<dbReference type="AlphaFoldDB" id="A0A7W7KNP9"/>
<dbReference type="Gene3D" id="1.20.1330.10">
    <property type="entry name" value="f41 fragment of flagellin, N-terminal domain"/>
    <property type="match status" value="2"/>
</dbReference>
<keyword evidence="5" id="KW-0975">Bacterial flagellum</keyword>
<dbReference type="EMBL" id="JACHLI010000025">
    <property type="protein sequence ID" value="MBB4866170.1"/>
    <property type="molecule type" value="Genomic_DNA"/>
</dbReference>
<dbReference type="RefSeq" id="WP_221455108.1">
    <property type="nucleotide sequence ID" value="NZ_JACHLI010000025.1"/>
</dbReference>
<dbReference type="PANTHER" id="PTHR42792">
    <property type="entry name" value="FLAGELLIN"/>
    <property type="match status" value="1"/>
</dbReference>
<evidence type="ECO:0000256" key="1">
    <source>
        <dbReference type="ARBA" id="ARBA00004365"/>
    </source>
</evidence>
<dbReference type="GO" id="GO:0005198">
    <property type="term" value="F:structural molecule activity"/>
    <property type="evidence" value="ECO:0007669"/>
    <property type="project" value="InterPro"/>
</dbReference>
<evidence type="ECO:0000259" key="6">
    <source>
        <dbReference type="Pfam" id="PF00669"/>
    </source>
</evidence>
<evidence type="ECO:0000313" key="7">
    <source>
        <dbReference type="EMBL" id="MBB4866170.1"/>
    </source>
</evidence>
<keyword evidence="7" id="KW-0282">Flagellum</keyword>
<dbReference type="NCBIfam" id="TIGR02550">
    <property type="entry name" value="flagell_flgL"/>
    <property type="match status" value="1"/>
</dbReference>
<reference evidence="7 8" key="1">
    <citation type="submission" date="2020-08" db="EMBL/GenBank/DDBJ databases">
        <title>Functional genomics of gut bacteria from endangered species of beetles.</title>
        <authorList>
            <person name="Carlos-Shanley C."/>
        </authorList>
    </citation>
    <scope>NUCLEOTIDE SEQUENCE [LARGE SCALE GENOMIC DNA]</scope>
    <source>
        <strain evidence="7 8">S00179</strain>
    </source>
</reference>
<evidence type="ECO:0000313" key="8">
    <source>
        <dbReference type="Proteomes" id="UP000566995"/>
    </source>
</evidence>
<proteinExistence type="inferred from homology"/>
<name>A0A7W7KNP9_PSENT</name>
<evidence type="ECO:0000256" key="3">
    <source>
        <dbReference type="ARBA" id="ARBA00005709"/>
    </source>
</evidence>
<gene>
    <name evidence="7" type="ORF">HNP46_005075</name>
</gene>
<dbReference type="SUPFAM" id="SSF64518">
    <property type="entry name" value="Phase 1 flagellin"/>
    <property type="match status" value="1"/>
</dbReference>
<comment type="subcellular location">
    <subcellularLocation>
        <location evidence="1">Bacterial flagellum</location>
    </subcellularLocation>
    <subcellularLocation>
        <location evidence="2">Secreted</location>
    </subcellularLocation>
</comment>
<keyword evidence="7" id="KW-0969">Cilium</keyword>
<dbReference type="Proteomes" id="UP000566995">
    <property type="component" value="Unassembled WGS sequence"/>
</dbReference>
<dbReference type="GO" id="GO:0071973">
    <property type="term" value="P:bacterial-type flagellum-dependent cell motility"/>
    <property type="evidence" value="ECO:0007669"/>
    <property type="project" value="InterPro"/>
</dbReference>
<sequence length="531" mass="56257">MVVRISTPQIFNSNIDNYNRGYSSLAKLQEQISSGSRIQTPADDPVGAARLLQLEQQQSLLTQYAGNMTSATNSLNQEQSLLDSITTALQRARELVLRAGDGSLTDDDRGAVSDELGEIQKQLLTLMNSKDASGNYLFSGGKSTVQPFVQNADGSFSYQGDQSSLKLQISDNLTLSTNDNGWSIFEMAANASRTVSSVTSNPSTDGVQRVFLSQGTVTSDSNYNASFRDGAPYTLKVLSGTQYQILDKDGNDVTSDATTNGTYDATSSDSNAINFRGSQFQLDVSLPSSDDASNMDSLVNGYSFSFGAAQDSLSVKRSATNTSTAQITSATVSNNTAYTTQFPSSGVQLKFTSATDFEVYALPTSQGSTPLSTGTLGATFPQTVTVAGVDMTISAAPAAGDQFGVTANSPERQNILNTIGDLRKALDTSTAGDPQAQLNIRNLVASAITNLDKASDQVLSTQSSIGARLNTIDVINQENQSLALTNTTTQSSIRDTDMAAATSQLVLQQTMLEAAQAAFARISQLSLFNKL</sequence>
<protein>
    <submittedName>
        <fullName evidence="7">Flagellar hook-associated protein 3 FlgL</fullName>
    </submittedName>
</protein>
<evidence type="ECO:0000256" key="2">
    <source>
        <dbReference type="ARBA" id="ARBA00004613"/>
    </source>
</evidence>
<dbReference type="PANTHER" id="PTHR42792:SF1">
    <property type="entry name" value="FLAGELLAR HOOK-ASSOCIATED PROTEIN 3"/>
    <property type="match status" value="1"/>
</dbReference>
<dbReference type="InterPro" id="IPR001492">
    <property type="entry name" value="Flagellin"/>
</dbReference>
<dbReference type="Pfam" id="PF00669">
    <property type="entry name" value="Flagellin_N"/>
    <property type="match status" value="1"/>
</dbReference>
<keyword evidence="4" id="KW-0964">Secreted</keyword>